<feature type="compositionally biased region" description="Low complexity" evidence="1">
    <location>
        <begin position="66"/>
        <end position="76"/>
    </location>
</feature>
<accession>A0A392N741</accession>
<evidence type="ECO:0000313" key="3">
    <source>
        <dbReference type="Proteomes" id="UP000265520"/>
    </source>
</evidence>
<proteinExistence type="predicted"/>
<feature type="compositionally biased region" description="Acidic residues" evidence="1">
    <location>
        <begin position="77"/>
        <end position="94"/>
    </location>
</feature>
<reference evidence="2 3" key="1">
    <citation type="journal article" date="2018" name="Front. Plant Sci.">
        <title>Red Clover (Trifolium pratense) and Zigzag Clover (T. medium) - A Picture of Genomic Similarities and Differences.</title>
        <authorList>
            <person name="Dluhosova J."/>
            <person name="Istvanek J."/>
            <person name="Nedelnik J."/>
            <person name="Repkova J."/>
        </authorList>
    </citation>
    <scope>NUCLEOTIDE SEQUENCE [LARGE SCALE GENOMIC DNA]</scope>
    <source>
        <strain evidence="3">cv. 10/8</strain>
        <tissue evidence="2">Leaf</tissue>
    </source>
</reference>
<sequence>MEKSKKTAVVAASSANVDPVQEKAQGAFTLVMIKNSNDPTVSKDLVENENQYVENFISKLNAGDYNSNTEESGSSSDESDSNSDDSDSNSDDAS</sequence>
<dbReference type="EMBL" id="LXQA010030229">
    <property type="protein sequence ID" value="MCH95606.1"/>
    <property type="molecule type" value="Genomic_DNA"/>
</dbReference>
<comment type="caution">
    <text evidence="2">The sequence shown here is derived from an EMBL/GenBank/DDBJ whole genome shotgun (WGS) entry which is preliminary data.</text>
</comment>
<evidence type="ECO:0000313" key="2">
    <source>
        <dbReference type="EMBL" id="MCH95606.1"/>
    </source>
</evidence>
<keyword evidence="3" id="KW-1185">Reference proteome</keyword>
<gene>
    <name evidence="2" type="ORF">A2U01_0016586</name>
</gene>
<dbReference type="Proteomes" id="UP000265520">
    <property type="component" value="Unassembled WGS sequence"/>
</dbReference>
<feature type="region of interest" description="Disordered" evidence="1">
    <location>
        <begin position="59"/>
        <end position="94"/>
    </location>
</feature>
<protein>
    <submittedName>
        <fullName evidence="2">Uncharacterized protein</fullName>
    </submittedName>
</protein>
<dbReference type="AlphaFoldDB" id="A0A392N741"/>
<evidence type="ECO:0000256" key="1">
    <source>
        <dbReference type="SAM" id="MobiDB-lite"/>
    </source>
</evidence>
<name>A0A392N741_9FABA</name>
<organism evidence="2 3">
    <name type="scientific">Trifolium medium</name>
    <dbReference type="NCBI Taxonomy" id="97028"/>
    <lineage>
        <taxon>Eukaryota</taxon>
        <taxon>Viridiplantae</taxon>
        <taxon>Streptophyta</taxon>
        <taxon>Embryophyta</taxon>
        <taxon>Tracheophyta</taxon>
        <taxon>Spermatophyta</taxon>
        <taxon>Magnoliopsida</taxon>
        <taxon>eudicotyledons</taxon>
        <taxon>Gunneridae</taxon>
        <taxon>Pentapetalae</taxon>
        <taxon>rosids</taxon>
        <taxon>fabids</taxon>
        <taxon>Fabales</taxon>
        <taxon>Fabaceae</taxon>
        <taxon>Papilionoideae</taxon>
        <taxon>50 kb inversion clade</taxon>
        <taxon>NPAAA clade</taxon>
        <taxon>Hologalegina</taxon>
        <taxon>IRL clade</taxon>
        <taxon>Trifolieae</taxon>
        <taxon>Trifolium</taxon>
    </lineage>
</organism>